<dbReference type="InterPro" id="IPR019734">
    <property type="entry name" value="TPR_rpt"/>
</dbReference>
<dbReference type="STRING" id="742726.HMPREF9448_01585"/>
<dbReference type="PROSITE" id="PS50293">
    <property type="entry name" value="TPR_REGION"/>
    <property type="match status" value="1"/>
</dbReference>
<evidence type="ECO:0000256" key="3">
    <source>
        <dbReference type="PROSITE-ProRule" id="PRU00339"/>
    </source>
</evidence>
<dbReference type="Proteomes" id="UP000006044">
    <property type="component" value="Unassembled WGS sequence"/>
</dbReference>
<dbReference type="HOGENOM" id="CLU_043019_2_0_10"/>
<dbReference type="InterPro" id="IPR011990">
    <property type="entry name" value="TPR-like_helical_dom_sf"/>
</dbReference>
<feature type="repeat" description="TPR" evidence="3">
    <location>
        <begin position="302"/>
        <end position="335"/>
    </location>
</feature>
<organism evidence="4 5">
    <name type="scientific">Barnesiella intestinihominis YIT 11860</name>
    <dbReference type="NCBI Taxonomy" id="742726"/>
    <lineage>
        <taxon>Bacteria</taxon>
        <taxon>Pseudomonadati</taxon>
        <taxon>Bacteroidota</taxon>
        <taxon>Bacteroidia</taxon>
        <taxon>Bacteroidales</taxon>
        <taxon>Barnesiellaceae</taxon>
        <taxon>Barnesiella</taxon>
    </lineage>
</organism>
<evidence type="ECO:0000313" key="4">
    <source>
        <dbReference type="EMBL" id="EJZ63748.1"/>
    </source>
</evidence>
<comment type="caution">
    <text evidence="4">The sequence shown here is derived from an EMBL/GenBank/DDBJ whole genome shotgun (WGS) entry which is preliminary data.</text>
</comment>
<keyword evidence="2 3" id="KW-0802">TPR repeat</keyword>
<evidence type="ECO:0000256" key="1">
    <source>
        <dbReference type="ARBA" id="ARBA00022737"/>
    </source>
</evidence>
<reference evidence="4 5" key="1">
    <citation type="submission" date="2012-08" db="EMBL/GenBank/DDBJ databases">
        <title>The Genome Sequence of Barnesiella intestinihominis YIT 11860.</title>
        <authorList>
            <consortium name="The Broad Institute Genome Sequencing Platform"/>
            <person name="Earl A."/>
            <person name="Ward D."/>
            <person name="Feldgarden M."/>
            <person name="Gevers D."/>
            <person name="Morotomi M."/>
            <person name="Walker B."/>
            <person name="Young S.K."/>
            <person name="Zeng Q."/>
            <person name="Gargeya S."/>
            <person name="Fitzgerald M."/>
            <person name="Haas B."/>
            <person name="Abouelleil A."/>
            <person name="Alvarado L."/>
            <person name="Arachchi H.M."/>
            <person name="Berlin A.M."/>
            <person name="Chapman S.B."/>
            <person name="Goldberg J."/>
            <person name="Griggs A."/>
            <person name="Gujja S."/>
            <person name="Hansen M."/>
            <person name="Howarth C."/>
            <person name="Imamovic A."/>
            <person name="Larimer J."/>
            <person name="McCowen C."/>
            <person name="Montmayeur A."/>
            <person name="Murphy C."/>
            <person name="Neiman D."/>
            <person name="Pearson M."/>
            <person name="Priest M."/>
            <person name="Roberts A."/>
            <person name="Saif S."/>
            <person name="Shea T."/>
            <person name="Sisk P."/>
            <person name="Sykes S."/>
            <person name="Wortman J."/>
            <person name="Nusbaum C."/>
            <person name="Birren B."/>
        </authorList>
    </citation>
    <scope>NUCLEOTIDE SEQUENCE [LARGE SCALE GENOMIC DNA]</scope>
    <source>
        <strain evidence="4 5">YIT 11860</strain>
    </source>
</reference>
<sequence>MKKTTLTVVLLLSIICAFGQKKAVNRAFSEAKMEKPNFQEARDNIKGALTNPETKDDAKTWYVAGFVENSYFEKDNVQKTLGMTLKDGDGPMYDALVKSYEYFLQAIALDTLPNEKGKIKPRYVKDIRKTLKQNIDGYANAGVYYFTQKEYKKAYDVWGIYLNIPKMSIMKGEKEGLPADSTLAILEFNRALAALQTNDTTLAIKALNEAKGNGYNQNDIYKYLVYEYEMTQDTANLIKTLQEGEKLFKNEMVEVKDENGNTKMQKENTYTLKLINLYIFSGKYDEAIATLESVLADEPNNAEYWNVKGNLYESQKKYDQSIECFEKAISINPSYADALGSIGRVYFNLAVQKNNEISTITDNAKYTEAREKEVLPLFEKSRPYYEKAYELKPDEPDYKYALRNIYYNLNDAEKLKAIEGQ</sequence>
<gene>
    <name evidence="4" type="ORF">HMPREF9448_01585</name>
</gene>
<dbReference type="PROSITE" id="PS50005">
    <property type="entry name" value="TPR"/>
    <property type="match status" value="1"/>
</dbReference>
<dbReference type="EMBL" id="ADLE01000011">
    <property type="protein sequence ID" value="EJZ63748.1"/>
    <property type="molecule type" value="Genomic_DNA"/>
</dbReference>
<keyword evidence="5" id="KW-1185">Reference proteome</keyword>
<dbReference type="Gene3D" id="1.25.40.10">
    <property type="entry name" value="Tetratricopeptide repeat domain"/>
    <property type="match status" value="2"/>
</dbReference>
<evidence type="ECO:0000256" key="2">
    <source>
        <dbReference type="ARBA" id="ARBA00022803"/>
    </source>
</evidence>
<proteinExistence type="predicted"/>
<dbReference type="GeneID" id="77848839"/>
<dbReference type="eggNOG" id="COG0457">
    <property type="taxonomic scope" value="Bacteria"/>
</dbReference>
<evidence type="ECO:0000313" key="5">
    <source>
        <dbReference type="Proteomes" id="UP000006044"/>
    </source>
</evidence>
<dbReference type="RefSeq" id="WP_008862046.1">
    <property type="nucleotide sequence ID" value="NZ_CAXSNY010000001.1"/>
</dbReference>
<dbReference type="AlphaFoldDB" id="K0WWT0"/>
<dbReference type="Pfam" id="PF13174">
    <property type="entry name" value="TPR_6"/>
    <property type="match status" value="1"/>
</dbReference>
<dbReference type="PANTHER" id="PTHR44943:SF8">
    <property type="entry name" value="TPR REPEAT-CONTAINING PROTEIN MJ0263"/>
    <property type="match status" value="1"/>
</dbReference>
<keyword evidence="1" id="KW-0677">Repeat</keyword>
<dbReference type="SMART" id="SM00028">
    <property type="entry name" value="TPR"/>
    <property type="match status" value="4"/>
</dbReference>
<name>K0WWT0_9BACT</name>
<dbReference type="OrthoDB" id="739506at2"/>
<dbReference type="PANTHER" id="PTHR44943">
    <property type="entry name" value="CELLULOSE SYNTHASE OPERON PROTEIN C"/>
    <property type="match status" value="1"/>
</dbReference>
<protein>
    <submittedName>
        <fullName evidence="4">Uncharacterized protein</fullName>
    </submittedName>
</protein>
<dbReference type="SUPFAM" id="SSF48452">
    <property type="entry name" value="TPR-like"/>
    <property type="match status" value="2"/>
</dbReference>
<dbReference type="InterPro" id="IPR051685">
    <property type="entry name" value="Ycf3/AcsC/BcsC/TPR_MFPF"/>
</dbReference>
<dbReference type="PATRIC" id="fig|742726.3.peg.1666"/>
<accession>K0WWT0</accession>
<dbReference type="Pfam" id="PF00515">
    <property type="entry name" value="TPR_1"/>
    <property type="match status" value="1"/>
</dbReference>